<sequence>MVYPSAVSDIRAVKRSVTHSRAVLFASSRLLRSSYQRRHLWRGPGERINYDYLEKQMDRHRRYCLSKLREKPARPRKANVYESHHPWWFRGFGPGYDRDKPFQFDHRSGIKGDFWEAERSRIKDRMDQIKREIDNDPYAALFGRRLQPFSSFEKLDNAFTSLCRSFLGLGKSESTMDTTARPKATAAASKDSSESPKKPNSKMGGGVPSSDEVVSGMNRPSYEFDPVSGRMIPKGTEQPVATEEGFRGSDIDASVGSQKPHSGPTGYLSPFERSAIESKSATVSGNERAEERSHQGVEAVPVADEPYQAPEVLKSDPPTEARYKALEPSIDALKDQRDVAEKVNGLSEAIMADQPKPQGEYTNGGTYDHLEAPVNSRPFGDQQSHEVLMRPPDAPGSTLSTAQEQERVQAERDEDLDILSASDIRSHYLARPSIDPEIEKQIRQSLDDRFDSFVDPAGDIDAQSVRSKFQKHETVGADRPEVSDIGVQPDQQTAESREPSQVLQAREQGSAQRFDQTATIEQPLADSPSTETYRVLAYDPSTLQVNEAETSSSFHASDETIHPAEILGRLNAPAKFLPHFARMRTDGYEIVSGGGDILVFRKASSSVHDNAPSKAADKIETSPDGQNNGALKQSTSPIQLSQEHISSQAPDHEVQLSDGTSQAQGSSYSSSKGQSRVGQALRRMLFSGVATAGTCYAISVVVEYFRTGGQDGRGIDAFTAFESERRHGD</sequence>
<evidence type="ECO:0000256" key="1">
    <source>
        <dbReference type="SAM" id="MobiDB-lite"/>
    </source>
</evidence>
<feature type="region of interest" description="Disordered" evidence="1">
    <location>
        <begin position="464"/>
        <end position="531"/>
    </location>
</feature>
<evidence type="ECO:0000313" key="2">
    <source>
        <dbReference type="EMBL" id="TPR07125.1"/>
    </source>
</evidence>
<feature type="compositionally biased region" description="Polar residues" evidence="1">
    <location>
        <begin position="489"/>
        <end position="520"/>
    </location>
</feature>
<dbReference type="eggNOG" id="ENOG502SRDH">
    <property type="taxonomic scope" value="Eukaryota"/>
</dbReference>
<evidence type="ECO:0000313" key="3">
    <source>
        <dbReference type="Proteomes" id="UP000197666"/>
    </source>
</evidence>
<reference evidence="3" key="1">
    <citation type="submission" date="2018-10" db="EMBL/GenBank/DDBJ databases">
        <title>FDA dAtabase for Regulatory Grade micrObial Sequences (FDA-ARGOS): Supporting development and validation of Infectious Disease Dx tests.</title>
        <authorList>
            <person name="Kerrigan L."/>
            <person name="Tallon L."/>
            <person name="Sadzewicz L."/>
            <person name="Sengamalay N."/>
            <person name="Ott S."/>
            <person name="Godinez A."/>
            <person name="Nagaraj S."/>
            <person name="Vavikolanu K."/>
            <person name="Nadendla S."/>
            <person name="George J."/>
            <person name="Sichtig H."/>
        </authorList>
    </citation>
    <scope>NUCLEOTIDE SEQUENCE [LARGE SCALE GENOMIC DNA]</scope>
    <source>
        <strain evidence="3">FDAARGOS_311</strain>
    </source>
</reference>
<dbReference type="Proteomes" id="UP000197666">
    <property type="component" value="Unassembled WGS sequence"/>
</dbReference>
<feature type="region of interest" description="Disordered" evidence="1">
    <location>
        <begin position="173"/>
        <end position="320"/>
    </location>
</feature>
<comment type="caution">
    <text evidence="2">The sequence shown here is derived from an EMBL/GenBank/DDBJ whole genome shotgun (WGS) entry which is preliminary data.</text>
</comment>
<gene>
    <name evidence="2" type="ORF">CAN33_0026010</name>
</gene>
<feature type="region of interest" description="Disordered" evidence="1">
    <location>
        <begin position="608"/>
        <end position="674"/>
    </location>
</feature>
<dbReference type="EMBL" id="NKJJ02000005">
    <property type="protein sequence ID" value="TPR07125.1"/>
    <property type="molecule type" value="Genomic_DNA"/>
</dbReference>
<feature type="compositionally biased region" description="Basic and acidic residues" evidence="1">
    <location>
        <begin position="470"/>
        <end position="482"/>
    </location>
</feature>
<keyword evidence="2" id="KW-0456">Lyase</keyword>
<dbReference type="VEuPathDB" id="FungiDB:ATCC64974_760"/>
<organism evidence="2 3">
    <name type="scientific">Aspergillus niger</name>
    <dbReference type="NCBI Taxonomy" id="5061"/>
    <lineage>
        <taxon>Eukaryota</taxon>
        <taxon>Fungi</taxon>
        <taxon>Dikarya</taxon>
        <taxon>Ascomycota</taxon>
        <taxon>Pezizomycotina</taxon>
        <taxon>Eurotiomycetes</taxon>
        <taxon>Eurotiomycetidae</taxon>
        <taxon>Eurotiales</taxon>
        <taxon>Aspergillaceae</taxon>
        <taxon>Aspergillus</taxon>
        <taxon>Aspergillus subgen. Circumdati</taxon>
    </lineage>
</organism>
<dbReference type="GO" id="GO:0016829">
    <property type="term" value="F:lyase activity"/>
    <property type="evidence" value="ECO:0007669"/>
    <property type="project" value="UniProtKB-KW"/>
</dbReference>
<feature type="compositionally biased region" description="Polar residues" evidence="1">
    <location>
        <begin position="623"/>
        <end position="649"/>
    </location>
</feature>
<accession>A0A254U1U7</accession>
<dbReference type="AlphaFoldDB" id="A0A254U1U7"/>
<dbReference type="VEuPathDB" id="FungiDB:M747DRAFT_291724"/>
<dbReference type="VEuPathDB" id="FungiDB:ASPNIDRAFT2_1181037"/>
<feature type="compositionally biased region" description="Low complexity" evidence="1">
    <location>
        <begin position="659"/>
        <end position="674"/>
    </location>
</feature>
<name>A0A254U1U7_ASPNG</name>
<dbReference type="VEuPathDB" id="FungiDB:An14g00760"/>
<protein>
    <submittedName>
        <fullName evidence="2">Rhamnogalacturonate lyase A domain protein</fullName>
    </submittedName>
</protein>
<feature type="region of interest" description="Disordered" evidence="1">
    <location>
        <begin position="347"/>
        <end position="419"/>
    </location>
</feature>
<proteinExistence type="predicted"/>